<keyword evidence="1" id="KW-1133">Transmembrane helix</keyword>
<organism evidence="2 3">
    <name type="scientific">Bradyrhizobium erythrophlei</name>
    <dbReference type="NCBI Taxonomy" id="1437360"/>
    <lineage>
        <taxon>Bacteria</taxon>
        <taxon>Pseudomonadati</taxon>
        <taxon>Pseudomonadota</taxon>
        <taxon>Alphaproteobacteria</taxon>
        <taxon>Hyphomicrobiales</taxon>
        <taxon>Nitrobacteraceae</taxon>
        <taxon>Bradyrhizobium</taxon>
    </lineage>
</organism>
<keyword evidence="1" id="KW-0812">Transmembrane</keyword>
<sequence>MVTLLAFITVVSVALEATMVALVFMAAAFWHAGH</sequence>
<evidence type="ECO:0000313" key="2">
    <source>
        <dbReference type="EMBL" id="SHG86846.1"/>
    </source>
</evidence>
<evidence type="ECO:0000256" key="1">
    <source>
        <dbReference type="SAM" id="Phobius"/>
    </source>
</evidence>
<dbReference type="EMBL" id="LT670817">
    <property type="protein sequence ID" value="SHG86846.1"/>
    <property type="molecule type" value="Genomic_DNA"/>
</dbReference>
<name>A0A1M5NB53_9BRAD</name>
<keyword evidence="1" id="KW-0472">Membrane</keyword>
<dbReference type="AlphaFoldDB" id="A0A1M5NB53"/>
<evidence type="ECO:0000313" key="3">
    <source>
        <dbReference type="Proteomes" id="UP000189796"/>
    </source>
</evidence>
<accession>A0A1M5NB53</accession>
<dbReference type="Proteomes" id="UP000189796">
    <property type="component" value="Chromosome I"/>
</dbReference>
<gene>
    <name evidence="2" type="ORF">SAMN05443248_2916</name>
</gene>
<reference evidence="2 3" key="1">
    <citation type="submission" date="2016-11" db="EMBL/GenBank/DDBJ databases">
        <authorList>
            <person name="Jaros S."/>
            <person name="Januszkiewicz K."/>
            <person name="Wedrychowicz H."/>
        </authorList>
    </citation>
    <scope>NUCLEOTIDE SEQUENCE [LARGE SCALE GENOMIC DNA]</scope>
    <source>
        <strain evidence="2 3">GAS138</strain>
    </source>
</reference>
<proteinExistence type="predicted"/>
<feature type="transmembrane region" description="Helical" evidence="1">
    <location>
        <begin position="6"/>
        <end position="30"/>
    </location>
</feature>
<protein>
    <submittedName>
        <fullName evidence="2">Uncharacterized protein</fullName>
    </submittedName>
</protein>